<evidence type="ECO:0000256" key="1">
    <source>
        <dbReference type="ARBA" id="ARBA00004651"/>
    </source>
</evidence>
<evidence type="ECO:0000259" key="8">
    <source>
        <dbReference type="Pfam" id="PF01618"/>
    </source>
</evidence>
<evidence type="ECO:0000313" key="9">
    <source>
        <dbReference type="EMBL" id="MDT0618136.1"/>
    </source>
</evidence>
<accession>A0ABU3BAY9</accession>
<dbReference type="Proteomes" id="UP001259982">
    <property type="component" value="Unassembled WGS sequence"/>
</dbReference>
<keyword evidence="5 7" id="KW-0472">Membrane</keyword>
<keyword evidence="6" id="KW-0653">Protein transport</keyword>
<comment type="caution">
    <text evidence="9">The sequence shown here is derived from an EMBL/GenBank/DDBJ whole genome shotgun (WGS) entry which is preliminary data.</text>
</comment>
<keyword evidence="3 7" id="KW-0812">Transmembrane</keyword>
<sequence>MTTTPAINRAFALPPAYGLLQAWLIVMGAVGFAAYLGREFGIIGELLSQDATRLCLLIMLAFIGASLHCGARSLRLSREIRRFDEIEAAHSEHAGLRLDDDGELASGDRRLPDSLCADYLAGLLARRQRDGLSSPEYSQLTDVLNERIRGSHEFGWFVTGMLIKLGLLGTVIGFIIMLGAVDSAGSFDVAAVQQLLGSMSEGMSVALYTTLTGLSASMVLGFQYLMLDRAADSLLARVVHFAERRLAV</sequence>
<protein>
    <submittedName>
        <fullName evidence="9">MotA/TolQ/ExbB proton channel family protein</fullName>
    </submittedName>
</protein>
<feature type="domain" description="MotA/TolQ/ExbB proton channel" evidence="8">
    <location>
        <begin position="164"/>
        <end position="236"/>
    </location>
</feature>
<proteinExistence type="inferred from homology"/>
<organism evidence="9 10">
    <name type="scientific">Spectribacter acetivorans</name>
    <dbReference type="NCBI Taxonomy" id="3075603"/>
    <lineage>
        <taxon>Bacteria</taxon>
        <taxon>Pseudomonadati</taxon>
        <taxon>Pseudomonadota</taxon>
        <taxon>Gammaproteobacteria</taxon>
        <taxon>Salinisphaerales</taxon>
        <taxon>Salinisphaeraceae</taxon>
        <taxon>Spectribacter</taxon>
    </lineage>
</organism>
<keyword evidence="4 7" id="KW-1133">Transmembrane helix</keyword>
<comment type="subcellular location">
    <subcellularLocation>
        <location evidence="1">Cell membrane</location>
        <topology evidence="1">Multi-pass membrane protein</topology>
    </subcellularLocation>
    <subcellularLocation>
        <location evidence="6">Membrane</location>
        <topology evidence="6">Multi-pass membrane protein</topology>
    </subcellularLocation>
</comment>
<dbReference type="InterPro" id="IPR002898">
    <property type="entry name" value="MotA_ExbB_proton_chnl"/>
</dbReference>
<reference evidence="9 10" key="1">
    <citation type="submission" date="2023-09" db="EMBL/GenBank/DDBJ databases">
        <authorList>
            <person name="Rey-Velasco X."/>
        </authorList>
    </citation>
    <scope>NUCLEOTIDE SEQUENCE [LARGE SCALE GENOMIC DNA]</scope>
    <source>
        <strain evidence="9 10">P385</strain>
    </source>
</reference>
<dbReference type="RefSeq" id="WP_311658196.1">
    <property type="nucleotide sequence ID" value="NZ_JAVRHY010000004.1"/>
</dbReference>
<feature type="transmembrane region" description="Helical" evidence="7">
    <location>
        <begin position="154"/>
        <end position="178"/>
    </location>
</feature>
<evidence type="ECO:0000256" key="3">
    <source>
        <dbReference type="ARBA" id="ARBA00022692"/>
    </source>
</evidence>
<evidence type="ECO:0000256" key="4">
    <source>
        <dbReference type="ARBA" id="ARBA00022989"/>
    </source>
</evidence>
<keyword evidence="2" id="KW-1003">Cell membrane</keyword>
<feature type="transmembrane region" description="Helical" evidence="7">
    <location>
        <begin position="12"/>
        <end position="36"/>
    </location>
</feature>
<dbReference type="EMBL" id="JAVRHY010000004">
    <property type="protein sequence ID" value="MDT0618136.1"/>
    <property type="molecule type" value="Genomic_DNA"/>
</dbReference>
<keyword evidence="10" id="KW-1185">Reference proteome</keyword>
<feature type="transmembrane region" description="Helical" evidence="7">
    <location>
        <begin position="205"/>
        <end position="227"/>
    </location>
</feature>
<comment type="similarity">
    <text evidence="6">Belongs to the exbB/tolQ family.</text>
</comment>
<evidence type="ECO:0000313" key="10">
    <source>
        <dbReference type="Proteomes" id="UP001259982"/>
    </source>
</evidence>
<feature type="transmembrane region" description="Helical" evidence="7">
    <location>
        <begin position="51"/>
        <end position="71"/>
    </location>
</feature>
<evidence type="ECO:0000256" key="2">
    <source>
        <dbReference type="ARBA" id="ARBA00022475"/>
    </source>
</evidence>
<evidence type="ECO:0000256" key="7">
    <source>
        <dbReference type="SAM" id="Phobius"/>
    </source>
</evidence>
<keyword evidence="6" id="KW-0813">Transport</keyword>
<name>A0ABU3BAY9_9GAMM</name>
<evidence type="ECO:0000256" key="6">
    <source>
        <dbReference type="RuleBase" id="RU004057"/>
    </source>
</evidence>
<dbReference type="Pfam" id="PF01618">
    <property type="entry name" value="MotA_ExbB"/>
    <property type="match status" value="1"/>
</dbReference>
<evidence type="ECO:0000256" key="5">
    <source>
        <dbReference type="ARBA" id="ARBA00023136"/>
    </source>
</evidence>
<gene>
    <name evidence="9" type="ORF">RM531_06595</name>
</gene>